<evidence type="ECO:0000313" key="18">
    <source>
        <dbReference type="Proteomes" id="UP000655225"/>
    </source>
</evidence>
<evidence type="ECO:0000256" key="13">
    <source>
        <dbReference type="PIRNR" id="PIRNR037090"/>
    </source>
</evidence>
<feature type="chain" id="PRO_5032928071" description="Glutamate receptor" evidence="15">
    <location>
        <begin position="24"/>
        <end position="964"/>
    </location>
</feature>
<feature type="domain" description="Ionotropic glutamate receptor C-terminal" evidence="16">
    <location>
        <begin position="520"/>
        <end position="861"/>
    </location>
</feature>
<dbReference type="InterPro" id="IPR001828">
    <property type="entry name" value="ANF_lig-bd_rcpt"/>
</dbReference>
<keyword evidence="11 13" id="KW-1071">Ligand-gated ion channel</keyword>
<comment type="subcellular location">
    <subcellularLocation>
        <location evidence="1">Membrane</location>
        <topology evidence="1">Multi-pass membrane protein</topology>
    </subcellularLocation>
</comment>
<evidence type="ECO:0000256" key="12">
    <source>
        <dbReference type="ARBA" id="ARBA00023303"/>
    </source>
</evidence>
<dbReference type="Pfam" id="PF01094">
    <property type="entry name" value="ANF_receptor"/>
    <property type="match status" value="1"/>
</dbReference>
<evidence type="ECO:0000256" key="6">
    <source>
        <dbReference type="ARBA" id="ARBA00022989"/>
    </source>
</evidence>
<feature type="transmembrane region" description="Helical" evidence="14">
    <location>
        <begin position="639"/>
        <end position="659"/>
    </location>
</feature>
<keyword evidence="7 13" id="KW-0406">Ion transport</keyword>
<feature type="transmembrane region" description="Helical" evidence="14">
    <location>
        <begin position="705"/>
        <end position="725"/>
    </location>
</feature>
<evidence type="ECO:0000313" key="17">
    <source>
        <dbReference type="EMBL" id="KAF8410699.1"/>
    </source>
</evidence>
<dbReference type="GO" id="GO:1901701">
    <property type="term" value="P:cellular response to oxygen-containing compound"/>
    <property type="evidence" value="ECO:0007669"/>
    <property type="project" value="UniProtKB-ARBA"/>
</dbReference>
<keyword evidence="18" id="KW-1185">Reference proteome</keyword>
<dbReference type="InterPro" id="IPR001320">
    <property type="entry name" value="Iontro_rcpt_C"/>
</dbReference>
<evidence type="ECO:0000256" key="3">
    <source>
        <dbReference type="ARBA" id="ARBA00022448"/>
    </source>
</evidence>
<keyword evidence="6 14" id="KW-1133">Transmembrane helix</keyword>
<dbReference type="Proteomes" id="UP000655225">
    <property type="component" value="Unassembled WGS sequence"/>
</dbReference>
<dbReference type="CDD" id="cd19990">
    <property type="entry name" value="PBP1_GABAb_receptor_plant"/>
    <property type="match status" value="1"/>
</dbReference>
<dbReference type="GO" id="GO:0007165">
    <property type="term" value="P:signal transduction"/>
    <property type="evidence" value="ECO:0007669"/>
    <property type="project" value="UniProtKB-ARBA"/>
</dbReference>
<dbReference type="Gene3D" id="3.40.50.2300">
    <property type="match status" value="2"/>
</dbReference>
<dbReference type="Gene3D" id="3.40.190.10">
    <property type="entry name" value="Periplasmic binding protein-like II"/>
    <property type="match status" value="2"/>
</dbReference>
<evidence type="ECO:0000256" key="1">
    <source>
        <dbReference type="ARBA" id="ARBA00004141"/>
    </source>
</evidence>
<keyword evidence="4 14" id="KW-0812">Transmembrane</keyword>
<dbReference type="InterPro" id="IPR028082">
    <property type="entry name" value="Peripla_BP_I"/>
</dbReference>
<dbReference type="InterPro" id="IPR017103">
    <property type="entry name" value="Iontropic_Glu_rcpt_pln"/>
</dbReference>
<name>A0A834ZMU4_TETSI</name>
<dbReference type="OMA" id="FMQCEIN"/>
<dbReference type="EMBL" id="JABCRI010000002">
    <property type="protein sequence ID" value="KAF8410699.1"/>
    <property type="molecule type" value="Genomic_DNA"/>
</dbReference>
<dbReference type="OrthoDB" id="5984008at2759"/>
<evidence type="ECO:0000256" key="11">
    <source>
        <dbReference type="ARBA" id="ARBA00023286"/>
    </source>
</evidence>
<evidence type="ECO:0000256" key="14">
    <source>
        <dbReference type="SAM" id="Phobius"/>
    </source>
</evidence>
<evidence type="ECO:0000256" key="4">
    <source>
        <dbReference type="ARBA" id="ARBA00022692"/>
    </source>
</evidence>
<dbReference type="CDD" id="cd13686">
    <property type="entry name" value="GluR_Plant"/>
    <property type="match status" value="1"/>
</dbReference>
<dbReference type="FunFam" id="3.40.50.2300:FF:000081">
    <property type="entry name" value="Glutamate receptor"/>
    <property type="match status" value="1"/>
</dbReference>
<dbReference type="Gene3D" id="1.10.287.70">
    <property type="match status" value="1"/>
</dbReference>
<accession>A0A834ZMU4</accession>
<keyword evidence="12 13" id="KW-0407">Ion channel</keyword>
<dbReference type="InterPro" id="IPR019594">
    <property type="entry name" value="Glu/Gly-bd"/>
</dbReference>
<feature type="transmembrane region" description="Helical" evidence="14">
    <location>
        <begin position="882"/>
        <end position="905"/>
    </location>
</feature>
<dbReference type="FunFam" id="3.40.190.10:FF:000175">
    <property type="entry name" value="Glutamate receptor"/>
    <property type="match status" value="1"/>
</dbReference>
<dbReference type="Pfam" id="PF10613">
    <property type="entry name" value="Lig_chan-Glu_bd"/>
    <property type="match status" value="1"/>
</dbReference>
<dbReference type="GO" id="GO:0015276">
    <property type="term" value="F:ligand-gated monoatomic ion channel activity"/>
    <property type="evidence" value="ECO:0007669"/>
    <property type="project" value="InterPro"/>
</dbReference>
<gene>
    <name evidence="17" type="ORF">HHK36_003233</name>
</gene>
<dbReference type="GO" id="GO:0009611">
    <property type="term" value="P:response to wounding"/>
    <property type="evidence" value="ECO:0007669"/>
    <property type="project" value="UniProtKB-ARBA"/>
</dbReference>
<dbReference type="AlphaFoldDB" id="A0A834ZMU4"/>
<evidence type="ECO:0000259" key="16">
    <source>
        <dbReference type="SMART" id="SM00079"/>
    </source>
</evidence>
<sequence length="964" mass="108341">MGSLLFLRFFILILVLQIGHVYSQRPKVVKVGAVFTYDSVIGRAAKVALDAAVADVNADPTILNGTRLEVIMEDTHCNVFMGSVEVFRARVQTRWSVLNGWQYVHRWYCNAVYRLDYCLKTKSLDFQYIMYCVLCAVFQLIDKEVVAIIGPQSSSIAHMTSFIANGLQVPLISFAATDPTLSALQFPFFFRTTPSDSYQMAAMADLINYYGWRQVIAIFVDDDYGRNGISSLDDQLAKKMSKIAYKLALPPRANHSLITDLLNKSKLIGPRVYIVHVSPDSGLEIFSIAEKLQMMTSDYVWLATDWLCTILDSLTLINRSSPLHILQGVVGLCQHIPQSGPKKAFMSRWRELRRRGLVSSELNTYGLYAYDTMWAFARSVDAYLKEDGNITFSSNKMSQNMKATVLRLEKLRTFDGGTLLCKKLLQTNFTGLTGPVQFDPDSRNLICVGYDVINVDRMVINTIGYWSNYSGLSVIPPKISNNEEQSDYHIDQKLKNATWPGGKSDKPRGWVIANNERPLRIGVPKRASFVEFVTQVHDSNKIQGYCIDVFNAATKFVPYEVPFRFKAFGDGRSNPSYDKLVKMVAEDVIDAAVGDIAIVTNRTKIVDFTQPYVATGLVVVAPISNTKSSAWVFLKPFTVEMWCVTAAFFVVIGVVIWILEHRINDDFRGPPKRQLITMCLFSFSTLFKTNQEDTVSTLGRMVMMVWLFLLMVITSSYTASLTSILTVQQLSSPITGIDSLIASNLPIGYQVGSFAQNYLTESLNIPQSRLIPLGTPEEYERALRQGPDNGGVAAIVDELPYVELFLSKLTDFGIVGPAFTKSGWGFAFQRDSPLAIDMSTAILKLSEMGEIQKIHKKWFCKMGCIAERSRVSESNKLPLKSFWGLFLLCGVFTITALLVFLLRTVRQFVRFKRKQRGLVSSSSSESSSIHCSQVIYNFFDFIDEKEDAIKKIFKQCENPESQAS</sequence>
<evidence type="ECO:0000256" key="5">
    <source>
        <dbReference type="ARBA" id="ARBA00022729"/>
    </source>
</evidence>
<dbReference type="PIRSF" id="PIRSF037090">
    <property type="entry name" value="Iontro_Glu-like_rcpt_pln"/>
    <property type="match status" value="1"/>
</dbReference>
<dbReference type="FunFam" id="1.10.287.70:FF:000037">
    <property type="entry name" value="Glutamate receptor"/>
    <property type="match status" value="1"/>
</dbReference>
<protein>
    <recommendedName>
        <fullName evidence="13">Glutamate receptor</fullName>
    </recommendedName>
</protein>
<dbReference type="InterPro" id="IPR015683">
    <property type="entry name" value="Ionotropic_Glu_rcpt"/>
</dbReference>
<dbReference type="SUPFAM" id="SSF53850">
    <property type="entry name" value="Periplasmic binding protein-like II"/>
    <property type="match status" value="1"/>
</dbReference>
<evidence type="ECO:0000256" key="2">
    <source>
        <dbReference type="ARBA" id="ARBA00008685"/>
    </source>
</evidence>
<evidence type="ECO:0000256" key="8">
    <source>
        <dbReference type="ARBA" id="ARBA00023136"/>
    </source>
</evidence>
<dbReference type="GO" id="GO:0016020">
    <property type="term" value="C:membrane"/>
    <property type="evidence" value="ECO:0007669"/>
    <property type="project" value="UniProtKB-SubCell"/>
</dbReference>
<keyword evidence="9 13" id="KW-0675">Receptor</keyword>
<evidence type="ECO:0000256" key="10">
    <source>
        <dbReference type="ARBA" id="ARBA00023180"/>
    </source>
</evidence>
<keyword evidence="3 13" id="KW-0813">Transport</keyword>
<feature type="signal peptide" evidence="15">
    <location>
        <begin position="1"/>
        <end position="23"/>
    </location>
</feature>
<evidence type="ECO:0000256" key="7">
    <source>
        <dbReference type="ARBA" id="ARBA00023065"/>
    </source>
</evidence>
<organism evidence="17 18">
    <name type="scientific">Tetracentron sinense</name>
    <name type="common">Spur-leaf</name>
    <dbReference type="NCBI Taxonomy" id="13715"/>
    <lineage>
        <taxon>Eukaryota</taxon>
        <taxon>Viridiplantae</taxon>
        <taxon>Streptophyta</taxon>
        <taxon>Embryophyta</taxon>
        <taxon>Tracheophyta</taxon>
        <taxon>Spermatophyta</taxon>
        <taxon>Magnoliopsida</taxon>
        <taxon>Trochodendrales</taxon>
        <taxon>Trochodendraceae</taxon>
        <taxon>Tetracentron</taxon>
    </lineage>
</organism>
<dbReference type="FunFam" id="3.40.190.10:FF:000054">
    <property type="entry name" value="Glutamate receptor"/>
    <property type="match status" value="1"/>
</dbReference>
<proteinExistence type="inferred from homology"/>
<keyword evidence="8 13" id="KW-0472">Membrane</keyword>
<keyword evidence="5 15" id="KW-0732">Signal</keyword>
<dbReference type="SUPFAM" id="SSF53822">
    <property type="entry name" value="Periplasmic binding protein-like I"/>
    <property type="match status" value="1"/>
</dbReference>
<evidence type="ECO:0000256" key="15">
    <source>
        <dbReference type="SAM" id="SignalP"/>
    </source>
</evidence>
<comment type="caution">
    <text evidence="17">The sequence shown here is derived from an EMBL/GenBank/DDBJ whole genome shotgun (WGS) entry which is preliminary data.</text>
</comment>
<dbReference type="Pfam" id="PF00060">
    <property type="entry name" value="Lig_chan"/>
    <property type="match status" value="1"/>
</dbReference>
<dbReference type="PANTHER" id="PTHR18966">
    <property type="entry name" value="IONOTROPIC GLUTAMATE RECEPTOR"/>
    <property type="match status" value="1"/>
</dbReference>
<keyword evidence="10" id="KW-0325">Glycoprotein</keyword>
<dbReference type="InterPro" id="IPR044440">
    <property type="entry name" value="GABAb_receptor_plant_PBP1"/>
</dbReference>
<comment type="similarity">
    <text evidence="2 13">Belongs to the glutamate-gated ion channel (TC 1.A.10.1) family.</text>
</comment>
<comment type="function">
    <text evidence="13">Glutamate-gated receptor that probably acts as non-selective cation channel.</text>
</comment>
<dbReference type="SMART" id="SM00079">
    <property type="entry name" value="PBPe"/>
    <property type="match status" value="1"/>
</dbReference>
<reference evidence="17 18" key="1">
    <citation type="submission" date="2020-04" db="EMBL/GenBank/DDBJ databases">
        <title>Plant Genome Project.</title>
        <authorList>
            <person name="Zhang R.-G."/>
        </authorList>
    </citation>
    <scope>NUCLEOTIDE SEQUENCE [LARGE SCALE GENOMIC DNA]</scope>
    <source>
        <strain evidence="17">YNK0</strain>
        <tissue evidence="17">Leaf</tissue>
    </source>
</reference>
<evidence type="ECO:0000256" key="9">
    <source>
        <dbReference type="ARBA" id="ARBA00023170"/>
    </source>
</evidence>